<gene>
    <name evidence="2" type="ORF">ARHIZOSPH14_29820</name>
</gene>
<dbReference type="EMBL" id="BSDP01000001">
    <property type="protein sequence ID" value="GLI28740.1"/>
    <property type="molecule type" value="Genomic_DNA"/>
</dbReference>
<evidence type="ECO:0000256" key="1">
    <source>
        <dbReference type="SAM" id="Phobius"/>
    </source>
</evidence>
<evidence type="ECO:0008006" key="4">
    <source>
        <dbReference type="Google" id="ProtNLM"/>
    </source>
</evidence>
<reference evidence="2" key="1">
    <citation type="submission" date="2022-12" db="EMBL/GenBank/DDBJ databases">
        <title>Reference genome sequencing for broad-spectrum identification of bacterial and archaeal isolates by mass spectrometry.</title>
        <authorList>
            <person name="Sekiguchi Y."/>
            <person name="Tourlousse D.M."/>
        </authorList>
    </citation>
    <scope>NUCLEOTIDE SEQUENCE</scope>
    <source>
        <strain evidence="2">14</strain>
    </source>
</reference>
<keyword evidence="3" id="KW-1185">Reference proteome</keyword>
<feature type="transmembrane region" description="Helical" evidence="1">
    <location>
        <begin position="192"/>
        <end position="212"/>
    </location>
</feature>
<dbReference type="RefSeq" id="WP_281886393.1">
    <property type="nucleotide sequence ID" value="NZ_BSDP01000001.1"/>
</dbReference>
<comment type="caution">
    <text evidence="2">The sequence shown here is derived from an EMBL/GenBank/DDBJ whole genome shotgun (WGS) entry which is preliminary data.</text>
</comment>
<feature type="transmembrane region" description="Helical" evidence="1">
    <location>
        <begin position="51"/>
        <end position="74"/>
    </location>
</feature>
<keyword evidence="1" id="KW-0472">Membrane</keyword>
<evidence type="ECO:0000313" key="2">
    <source>
        <dbReference type="EMBL" id="GLI28740.1"/>
    </source>
</evidence>
<feature type="transmembrane region" description="Helical" evidence="1">
    <location>
        <begin position="167"/>
        <end position="186"/>
    </location>
</feature>
<evidence type="ECO:0000313" key="3">
    <source>
        <dbReference type="Proteomes" id="UP001144396"/>
    </source>
</evidence>
<organism evidence="2 3">
    <name type="scientific">Agromyces rhizosphaerae</name>
    <dbReference type="NCBI Taxonomy" id="88374"/>
    <lineage>
        <taxon>Bacteria</taxon>
        <taxon>Bacillati</taxon>
        <taxon>Actinomycetota</taxon>
        <taxon>Actinomycetes</taxon>
        <taxon>Micrococcales</taxon>
        <taxon>Microbacteriaceae</taxon>
        <taxon>Agromyces</taxon>
    </lineage>
</organism>
<name>A0A9W6FQP2_9MICO</name>
<feature type="transmembrane region" description="Helical" evidence="1">
    <location>
        <begin position="12"/>
        <end position="31"/>
    </location>
</feature>
<keyword evidence="1" id="KW-0812">Transmembrane</keyword>
<sequence length="241" mass="24748">MSRTALPALRRVVVAVSLVAGIVLAFVGLLLQPEFPDDNAEYIRLLAESPTAALGLQLFALSQVCWAIGLVGLAHATVHRARVTGTIGAVLSGLGAFGHAVFAGASLVGREMAVYATETGDTAAAVAAADASQGGAFLPYLAFGLLGTVLGVVFTGIAMLRSRIAPVWVPIALLVWVVVEFGLPNFLSGVWITYASMVLGLIAFTGAAMAILRGGRGAWTTALEADESVDSTVARVDAARA</sequence>
<feature type="transmembrane region" description="Helical" evidence="1">
    <location>
        <begin position="86"/>
        <end position="108"/>
    </location>
</feature>
<protein>
    <recommendedName>
        <fullName evidence="4">DUF4386 family protein</fullName>
    </recommendedName>
</protein>
<proteinExistence type="predicted"/>
<feature type="transmembrane region" description="Helical" evidence="1">
    <location>
        <begin position="140"/>
        <end position="160"/>
    </location>
</feature>
<dbReference type="Proteomes" id="UP001144396">
    <property type="component" value="Unassembled WGS sequence"/>
</dbReference>
<accession>A0A9W6FQP2</accession>
<dbReference type="AlphaFoldDB" id="A0A9W6FQP2"/>
<keyword evidence="1" id="KW-1133">Transmembrane helix</keyword>